<evidence type="ECO:0000313" key="19">
    <source>
        <dbReference type="Proteomes" id="UP000596742"/>
    </source>
</evidence>
<evidence type="ECO:0000259" key="17">
    <source>
        <dbReference type="PROSITE" id="PS52035"/>
    </source>
</evidence>
<dbReference type="AlphaFoldDB" id="A0A8B6DMC1"/>
<dbReference type="SUPFAM" id="SSF53187">
    <property type="entry name" value="Zn-dependent exopeptidases"/>
    <property type="match status" value="1"/>
</dbReference>
<evidence type="ECO:0000256" key="7">
    <source>
        <dbReference type="ARBA" id="ARBA00022729"/>
    </source>
</evidence>
<evidence type="ECO:0000256" key="3">
    <source>
        <dbReference type="ARBA" id="ARBA00005988"/>
    </source>
</evidence>
<dbReference type="EMBL" id="UYJE01003592">
    <property type="protein sequence ID" value="VDI20610.1"/>
    <property type="molecule type" value="Genomic_DNA"/>
</dbReference>
<keyword evidence="9" id="KW-0862">Zinc</keyword>
<evidence type="ECO:0000256" key="6">
    <source>
        <dbReference type="ARBA" id="ARBA00022723"/>
    </source>
</evidence>
<keyword evidence="19" id="KW-1185">Reference proteome</keyword>
<evidence type="ECO:0000256" key="4">
    <source>
        <dbReference type="ARBA" id="ARBA00022645"/>
    </source>
</evidence>
<dbReference type="EC" id="3.4.17.15" evidence="18"/>
<keyword evidence="11" id="KW-0843">Virulence</keyword>
<keyword evidence="6" id="KW-0479">Metal-binding</keyword>
<dbReference type="Pfam" id="PF22633">
    <property type="entry name" value="F5_F8_type_C_2"/>
    <property type="match status" value="1"/>
</dbReference>
<organism evidence="18 19">
    <name type="scientific">Mytilus galloprovincialis</name>
    <name type="common">Mediterranean mussel</name>
    <dbReference type="NCBI Taxonomy" id="29158"/>
    <lineage>
        <taxon>Eukaryota</taxon>
        <taxon>Metazoa</taxon>
        <taxon>Spiralia</taxon>
        <taxon>Lophotrochozoa</taxon>
        <taxon>Mollusca</taxon>
        <taxon>Bivalvia</taxon>
        <taxon>Autobranchia</taxon>
        <taxon>Pteriomorphia</taxon>
        <taxon>Mytilida</taxon>
        <taxon>Mytiloidea</taxon>
        <taxon>Mytilidae</taxon>
        <taxon>Mytilinae</taxon>
        <taxon>Mytilus</taxon>
    </lineage>
</organism>
<evidence type="ECO:0000256" key="12">
    <source>
        <dbReference type="ARBA" id="ARBA00023049"/>
    </source>
</evidence>
<dbReference type="InterPro" id="IPR057246">
    <property type="entry name" value="CARBOXYPEPT_ZN_1"/>
</dbReference>
<reference evidence="18" key="1">
    <citation type="submission" date="2018-11" db="EMBL/GenBank/DDBJ databases">
        <authorList>
            <person name="Alioto T."/>
            <person name="Alioto T."/>
        </authorList>
    </citation>
    <scope>NUCLEOTIDE SEQUENCE</scope>
</reference>
<keyword evidence="8 18" id="KW-0378">Hydrolase</keyword>
<dbReference type="PROSITE" id="PS00132">
    <property type="entry name" value="CARBOXYPEPT_ZN_1"/>
    <property type="match status" value="1"/>
</dbReference>
<dbReference type="InterPro" id="IPR003146">
    <property type="entry name" value="M14A_act_pep"/>
</dbReference>
<evidence type="ECO:0000256" key="10">
    <source>
        <dbReference type="ARBA" id="ARBA00022837"/>
    </source>
</evidence>
<feature type="domain" description="Peptidase M14" evidence="17">
    <location>
        <begin position="338"/>
        <end position="639"/>
    </location>
</feature>
<dbReference type="SMART" id="SM00607">
    <property type="entry name" value="FTP"/>
    <property type="match status" value="1"/>
</dbReference>
<evidence type="ECO:0000256" key="8">
    <source>
        <dbReference type="ARBA" id="ARBA00022801"/>
    </source>
</evidence>
<evidence type="ECO:0000256" key="16">
    <source>
        <dbReference type="SAM" id="MobiDB-lite"/>
    </source>
</evidence>
<evidence type="ECO:0000256" key="11">
    <source>
        <dbReference type="ARBA" id="ARBA00023026"/>
    </source>
</evidence>
<comment type="caution">
    <text evidence="18">The sequence shown here is derived from an EMBL/GenBank/DDBJ whole genome shotgun (WGS) entry which is preliminary data.</text>
</comment>
<evidence type="ECO:0000256" key="15">
    <source>
        <dbReference type="PROSITE-ProRule" id="PRU01379"/>
    </source>
</evidence>
<evidence type="ECO:0000256" key="2">
    <source>
        <dbReference type="ARBA" id="ARBA00003091"/>
    </source>
</evidence>
<evidence type="ECO:0000256" key="14">
    <source>
        <dbReference type="ARBA" id="ARBA00023157"/>
    </source>
</evidence>
<protein>
    <submittedName>
        <fullName evidence="18">Carboxypeptidase A2</fullName>
        <ecNumber evidence="18">3.4.17.15</ecNumber>
    </submittedName>
</protein>
<name>A0A8B6DMC1_MYTGA</name>
<feature type="compositionally biased region" description="Basic and acidic residues" evidence="16">
    <location>
        <begin position="1"/>
        <end position="10"/>
    </location>
</feature>
<dbReference type="PRINTS" id="PR00765">
    <property type="entry name" value="CRBOXYPTASEA"/>
</dbReference>
<keyword evidence="14" id="KW-1015">Disulfide bond</keyword>
<dbReference type="InterPro" id="IPR036990">
    <property type="entry name" value="M14A-like_propep"/>
</dbReference>
<evidence type="ECO:0000313" key="18">
    <source>
        <dbReference type="EMBL" id="VDI20610.1"/>
    </source>
</evidence>
<keyword evidence="12" id="KW-0482">Metalloprotease</keyword>
<dbReference type="InterPro" id="IPR000834">
    <property type="entry name" value="Peptidase_M14"/>
</dbReference>
<dbReference type="SMART" id="SM00631">
    <property type="entry name" value="Zn_pept"/>
    <property type="match status" value="1"/>
</dbReference>
<evidence type="ECO:0000256" key="5">
    <source>
        <dbReference type="ARBA" id="ARBA00022670"/>
    </source>
</evidence>
<keyword evidence="13" id="KW-0865">Zymogen</keyword>
<dbReference type="PROSITE" id="PS52035">
    <property type="entry name" value="PEPTIDASE_M14"/>
    <property type="match status" value="1"/>
</dbReference>
<dbReference type="Proteomes" id="UP000596742">
    <property type="component" value="Unassembled WGS sequence"/>
</dbReference>
<dbReference type="GO" id="GO:0008270">
    <property type="term" value="F:zinc ion binding"/>
    <property type="evidence" value="ECO:0007669"/>
    <property type="project" value="InterPro"/>
</dbReference>
<dbReference type="InterPro" id="IPR008979">
    <property type="entry name" value="Galactose-bd-like_sf"/>
</dbReference>
<feature type="region of interest" description="Disordered" evidence="16">
    <location>
        <begin position="1"/>
        <end position="20"/>
    </location>
</feature>
<dbReference type="CDD" id="cd03860">
    <property type="entry name" value="M14_CP_A-B_like"/>
    <property type="match status" value="1"/>
</dbReference>
<dbReference type="GO" id="GO:0005615">
    <property type="term" value="C:extracellular space"/>
    <property type="evidence" value="ECO:0007669"/>
    <property type="project" value="TreeGrafter"/>
</dbReference>
<feature type="active site" description="Proton donor/acceptor" evidence="15">
    <location>
        <position position="603"/>
    </location>
</feature>
<accession>A0A8B6DMC1</accession>
<dbReference type="Pfam" id="PF02244">
    <property type="entry name" value="Propep_M14"/>
    <property type="match status" value="1"/>
</dbReference>
<keyword evidence="7" id="KW-0732">Signal</keyword>
<dbReference type="Pfam" id="PF00246">
    <property type="entry name" value="Peptidase_M14"/>
    <property type="match status" value="1"/>
</dbReference>
<evidence type="ECO:0000256" key="13">
    <source>
        <dbReference type="ARBA" id="ARBA00023145"/>
    </source>
</evidence>
<dbReference type="PANTHER" id="PTHR11705:SF143">
    <property type="entry name" value="SLL0236 PROTEIN"/>
    <property type="match status" value="1"/>
</dbReference>
<dbReference type="GO" id="GO:0004181">
    <property type="term" value="F:metallocarboxypeptidase activity"/>
    <property type="evidence" value="ECO:0007669"/>
    <property type="project" value="InterPro"/>
</dbReference>
<dbReference type="Gene3D" id="2.60.120.260">
    <property type="entry name" value="Galactose-binding domain-like"/>
    <property type="match status" value="1"/>
</dbReference>
<comment type="function">
    <text evidence="2">Extracellular metalloprotease that contributes to pathogenicity.</text>
</comment>
<dbReference type="SUPFAM" id="SSF54897">
    <property type="entry name" value="Protease propeptides/inhibitors"/>
    <property type="match status" value="1"/>
</dbReference>
<dbReference type="FunFam" id="3.40.630.10:FF:000084">
    <property type="entry name" value="Carboxypeptidase B2"/>
    <property type="match status" value="1"/>
</dbReference>
<dbReference type="SUPFAM" id="SSF49785">
    <property type="entry name" value="Galactose-binding domain-like"/>
    <property type="match status" value="1"/>
</dbReference>
<keyword evidence="5" id="KW-0645">Protease</keyword>
<comment type="cofactor">
    <cofactor evidence="1">
        <name>Zn(2+)</name>
        <dbReference type="ChEBI" id="CHEBI:29105"/>
    </cofactor>
</comment>
<gene>
    <name evidence="18" type="ORF">MGAL_10B075400</name>
</gene>
<evidence type="ECO:0000256" key="9">
    <source>
        <dbReference type="ARBA" id="ARBA00022833"/>
    </source>
</evidence>
<dbReference type="OrthoDB" id="3626597at2759"/>
<dbReference type="InterPro" id="IPR006585">
    <property type="entry name" value="FTP1"/>
</dbReference>
<dbReference type="Gene3D" id="3.30.70.340">
    <property type="entry name" value="Metallocarboxypeptidase-like"/>
    <property type="match status" value="1"/>
</dbReference>
<sequence length="649" mass="73457">MHQPQTDHLENVALGKESRQSSIRWNSSFNGPLQANDGNKNSISVGGGCSNTEFDTHNFWWAVDLEVEFIIEIVTIYGRTDCCTDRLRDFDILLYNPTDASWDGYDQGTSKLCYHQTGEAPTVLNVTCEDKNTRGRYVEIYMTKDNNVENHCVKLKFTEGKQVHTKEELRQILQPRLTGLQNEMKLDKKNISRWKRNYISVADKRESARYMGIVGVVVLGAIVGTVCCKSVKEKEKNRPPRVSYRGHKLLSVKAQTQLEVEFLRELQNDPDLELDFWKQPMRGDVHIHVEPKHEKKCMETLERAGFKYSVLQEDIQRGIDTEWQSISRHAGSRDYTQTYLDLNGIDDFLSTLEAEVPQRLERFNLGGTTAEGRQIWAVKVSTDLNGSGKKAVWIECGTHAREFITISTCLATANNLARLYGGSGVVAQKATAMLDLYDYYIVPVHNPDGYDYAFWVSRLWRKNRRRNNGICQGVDLNRNWNANFGGSGSSGQTCSDTYRGNSALSEPETAALDAAIQTTNNVAFISIHSYSQYILLPWGYQSSKPSDYNTLLRIARSAEAELESYYNTAYLVGTPPDILYVASGGAYDHMKLNNGIKYSFTYELRPGSGSSWGFELPENQIAPTIEETFASLWKFAEEIYADDNATGRK</sequence>
<keyword evidence="10" id="KW-0106">Calcium</keyword>
<comment type="similarity">
    <text evidence="3 15">Belongs to the peptidase M14 family.</text>
</comment>
<dbReference type="PANTHER" id="PTHR11705">
    <property type="entry name" value="PROTEASE FAMILY M14 CARBOXYPEPTIDASE A,B"/>
    <property type="match status" value="1"/>
</dbReference>
<evidence type="ECO:0000256" key="1">
    <source>
        <dbReference type="ARBA" id="ARBA00001947"/>
    </source>
</evidence>
<proteinExistence type="inferred from homology"/>
<dbReference type="Gene3D" id="3.40.630.10">
    <property type="entry name" value="Zn peptidases"/>
    <property type="match status" value="1"/>
</dbReference>
<keyword evidence="4 18" id="KW-0121">Carboxypeptidase</keyword>
<dbReference type="GO" id="GO:0006508">
    <property type="term" value="P:proteolysis"/>
    <property type="evidence" value="ECO:0007669"/>
    <property type="project" value="UniProtKB-KW"/>
</dbReference>